<reference evidence="2 3" key="1">
    <citation type="submission" date="2024-09" db="EMBL/GenBank/DDBJ databases">
        <title>Paenibacillus zeirhizospherea sp. nov., isolated from surface of the maize (Zea mays) roots in a horticulture field, Hungary.</title>
        <authorList>
            <person name="Marton D."/>
            <person name="Farkas M."/>
            <person name="Bedics A."/>
            <person name="Toth E."/>
            <person name="Tancsics A."/>
            <person name="Boka K."/>
            <person name="Marati G."/>
            <person name="Kriszt B."/>
            <person name="Cserhati M."/>
        </authorList>
    </citation>
    <scope>NUCLEOTIDE SEQUENCE [LARGE SCALE GENOMIC DNA]</scope>
    <source>
        <strain evidence="2 3">JCM 18446</strain>
    </source>
</reference>
<dbReference type="EMBL" id="JBHIRY010000032">
    <property type="protein sequence ID" value="MFB5763244.1"/>
    <property type="molecule type" value="Genomic_DNA"/>
</dbReference>
<dbReference type="Pfam" id="PF04014">
    <property type="entry name" value="MazE_antitoxin"/>
    <property type="match status" value="1"/>
</dbReference>
<feature type="domain" description="SpoVT-AbrB" evidence="1">
    <location>
        <begin position="2"/>
        <end position="32"/>
    </location>
</feature>
<dbReference type="Gene3D" id="2.10.260.10">
    <property type="match status" value="1"/>
</dbReference>
<sequence>MPKAIRERLNLEEGDKVAFIEDESGKIVITKSSVVALREFLDSMAKEARAKGVNENDLLDDLEQVREEMWSERKK</sequence>
<evidence type="ECO:0000313" key="2">
    <source>
        <dbReference type="EMBL" id="MFB5763244.1"/>
    </source>
</evidence>
<dbReference type="GO" id="GO:0003677">
    <property type="term" value="F:DNA binding"/>
    <property type="evidence" value="ECO:0007669"/>
    <property type="project" value="UniProtKB-KW"/>
</dbReference>
<dbReference type="InterPro" id="IPR007159">
    <property type="entry name" value="SpoVT-AbrB_dom"/>
</dbReference>
<dbReference type="Proteomes" id="UP001580430">
    <property type="component" value="Unassembled WGS sequence"/>
</dbReference>
<dbReference type="RefSeq" id="WP_375522344.1">
    <property type="nucleotide sequence ID" value="NZ_JBHIRY010000032.1"/>
</dbReference>
<proteinExistence type="predicted"/>
<gene>
    <name evidence="2" type="ORF">ACE5LO_22975</name>
</gene>
<accession>A0ABV5C6V3</accession>
<dbReference type="NCBIfam" id="TIGR01439">
    <property type="entry name" value="lp_hng_hel_AbrB"/>
    <property type="match status" value="1"/>
</dbReference>
<evidence type="ECO:0000259" key="1">
    <source>
        <dbReference type="Pfam" id="PF04014"/>
    </source>
</evidence>
<comment type="caution">
    <text evidence="2">The sequence shown here is derived from an EMBL/GenBank/DDBJ whole genome shotgun (WGS) entry which is preliminary data.</text>
</comment>
<keyword evidence="3" id="KW-1185">Reference proteome</keyword>
<protein>
    <submittedName>
        <fullName evidence="2">AbrB/MazE/SpoVT family DNA-binding domain-containing protein</fullName>
    </submittedName>
</protein>
<keyword evidence="2" id="KW-0238">DNA-binding</keyword>
<dbReference type="InterPro" id="IPR037914">
    <property type="entry name" value="SpoVT-AbrB_sf"/>
</dbReference>
<organism evidence="2 3">
    <name type="scientific">Paenibacillus medicaginis</name>
    <dbReference type="NCBI Taxonomy" id="1470560"/>
    <lineage>
        <taxon>Bacteria</taxon>
        <taxon>Bacillati</taxon>
        <taxon>Bacillota</taxon>
        <taxon>Bacilli</taxon>
        <taxon>Bacillales</taxon>
        <taxon>Paenibacillaceae</taxon>
        <taxon>Paenibacillus</taxon>
    </lineage>
</organism>
<dbReference type="SUPFAM" id="SSF89447">
    <property type="entry name" value="AbrB/MazE/MraZ-like"/>
    <property type="match status" value="1"/>
</dbReference>
<name>A0ABV5C6V3_9BACL</name>
<evidence type="ECO:0000313" key="3">
    <source>
        <dbReference type="Proteomes" id="UP001580430"/>
    </source>
</evidence>